<dbReference type="SUPFAM" id="SSF51735">
    <property type="entry name" value="NAD(P)-binding Rossmann-fold domains"/>
    <property type="match status" value="1"/>
</dbReference>
<evidence type="ECO:0000259" key="2">
    <source>
        <dbReference type="Pfam" id="PF01408"/>
    </source>
</evidence>
<name>A0A9P5ZVQ5_PLEER</name>
<keyword evidence="5" id="KW-1185">Reference proteome</keyword>
<dbReference type="Pfam" id="PF01408">
    <property type="entry name" value="GFO_IDH_MocA"/>
    <property type="match status" value="1"/>
</dbReference>
<proteinExistence type="predicted"/>
<keyword evidence="1" id="KW-0560">Oxidoreductase</keyword>
<comment type="caution">
    <text evidence="4">The sequence shown here is derived from an EMBL/GenBank/DDBJ whole genome shotgun (WGS) entry which is preliminary data.</text>
</comment>
<dbReference type="Gene3D" id="3.40.50.720">
    <property type="entry name" value="NAD(P)-binding Rossmann-like Domain"/>
    <property type="match status" value="1"/>
</dbReference>
<evidence type="ECO:0000313" key="5">
    <source>
        <dbReference type="Proteomes" id="UP000807025"/>
    </source>
</evidence>
<feature type="domain" description="Gal80p-like C-terminal" evidence="3">
    <location>
        <begin position="148"/>
        <end position="293"/>
    </location>
</feature>
<dbReference type="PANTHER" id="PTHR43818:SF11">
    <property type="entry name" value="BCDNA.GH03377"/>
    <property type="match status" value="1"/>
</dbReference>
<feature type="domain" description="Gfo/Idh/MocA-like oxidoreductase N-terminal" evidence="2">
    <location>
        <begin position="4"/>
        <end position="136"/>
    </location>
</feature>
<gene>
    <name evidence="4" type="ORF">BDN71DRAFT_1471436</name>
</gene>
<accession>A0A9P5ZVQ5</accession>
<evidence type="ECO:0000259" key="3">
    <source>
        <dbReference type="Pfam" id="PF22685"/>
    </source>
</evidence>
<dbReference type="PANTHER" id="PTHR43818">
    <property type="entry name" value="BCDNA.GH03377"/>
    <property type="match status" value="1"/>
</dbReference>
<dbReference type="Proteomes" id="UP000807025">
    <property type="component" value="Unassembled WGS sequence"/>
</dbReference>
<reference evidence="4" key="1">
    <citation type="submission" date="2020-11" db="EMBL/GenBank/DDBJ databases">
        <authorList>
            <consortium name="DOE Joint Genome Institute"/>
            <person name="Ahrendt S."/>
            <person name="Riley R."/>
            <person name="Andreopoulos W."/>
            <person name="Labutti K."/>
            <person name="Pangilinan J."/>
            <person name="Ruiz-Duenas F.J."/>
            <person name="Barrasa J.M."/>
            <person name="Sanchez-Garcia M."/>
            <person name="Camarero S."/>
            <person name="Miyauchi S."/>
            <person name="Serrano A."/>
            <person name="Linde D."/>
            <person name="Babiker R."/>
            <person name="Drula E."/>
            <person name="Ayuso-Fernandez I."/>
            <person name="Pacheco R."/>
            <person name="Padilla G."/>
            <person name="Ferreira P."/>
            <person name="Barriuso J."/>
            <person name="Kellner H."/>
            <person name="Castanera R."/>
            <person name="Alfaro M."/>
            <person name="Ramirez L."/>
            <person name="Pisabarro A.G."/>
            <person name="Kuo A."/>
            <person name="Tritt A."/>
            <person name="Lipzen A."/>
            <person name="He G."/>
            <person name="Yan M."/>
            <person name="Ng V."/>
            <person name="Cullen D."/>
            <person name="Martin F."/>
            <person name="Rosso M.-N."/>
            <person name="Henrissat B."/>
            <person name="Hibbett D."/>
            <person name="Martinez A.T."/>
            <person name="Grigoriev I.V."/>
        </authorList>
    </citation>
    <scope>NUCLEOTIDE SEQUENCE</scope>
    <source>
        <strain evidence="4">ATCC 90797</strain>
    </source>
</reference>
<protein>
    <submittedName>
        <fullName evidence="4">NAD(P)-binding protein</fullName>
    </submittedName>
</protein>
<dbReference type="GO" id="GO:0000166">
    <property type="term" value="F:nucleotide binding"/>
    <property type="evidence" value="ECO:0007669"/>
    <property type="project" value="InterPro"/>
</dbReference>
<dbReference type="InterPro" id="IPR000683">
    <property type="entry name" value="Gfo/Idh/MocA-like_OxRdtase_N"/>
</dbReference>
<dbReference type="InterPro" id="IPR055080">
    <property type="entry name" value="Gal80p-like_C"/>
</dbReference>
<evidence type="ECO:0000313" key="4">
    <source>
        <dbReference type="EMBL" id="KAF9494372.1"/>
    </source>
</evidence>
<evidence type="ECO:0000256" key="1">
    <source>
        <dbReference type="ARBA" id="ARBA00023002"/>
    </source>
</evidence>
<dbReference type="Pfam" id="PF22685">
    <property type="entry name" value="Gal80p_C-like"/>
    <property type="match status" value="1"/>
</dbReference>
<dbReference type="AlphaFoldDB" id="A0A9P5ZVQ5"/>
<dbReference type="EMBL" id="MU154573">
    <property type="protein sequence ID" value="KAF9494372.1"/>
    <property type="molecule type" value="Genomic_DNA"/>
</dbReference>
<sequence>MAQIRVGFVGLSASGWAANALFPSFQVPSVRSSFVITALCTSSAASASTAVALYEEQVGSPIKAYHGPDGISQLVHDPEVDLVVVSVKAPSHKEPVLAAIEAGKDVFVEWPAGATLEETVEMEKQAKAKGVKVVVGLQGRHSATTKVIKDTIESGKLGKVLSSTIMGSMSRDSLYWGPQIGERSTYVYQPHSGATFAEIVLGHQLDTFTHVLGNFSTVSATSTIIYPTATVVDSKSTPPPTIRVTAADHIALTGILASGALVSMIYRAGYESTSGRTAFLWEIDCEKGSIRVEAPATTGPLSHLMNIHDMPVYVCGEKVEFDGTGLLGNLAASWLGYLKEKRGEGQGGYVTIEEAVKNRRLLEAIEESARDGKTIHL</sequence>
<dbReference type="InterPro" id="IPR036291">
    <property type="entry name" value="NAD(P)-bd_dom_sf"/>
</dbReference>
<dbReference type="Gene3D" id="3.30.360.10">
    <property type="entry name" value="Dihydrodipicolinate Reductase, domain 2"/>
    <property type="match status" value="1"/>
</dbReference>
<dbReference type="GO" id="GO:0016491">
    <property type="term" value="F:oxidoreductase activity"/>
    <property type="evidence" value="ECO:0007669"/>
    <property type="project" value="UniProtKB-KW"/>
</dbReference>
<dbReference type="InterPro" id="IPR050463">
    <property type="entry name" value="Gfo/Idh/MocA_oxidrdct_glycsds"/>
</dbReference>
<dbReference type="OrthoDB" id="64915at2759"/>
<organism evidence="4 5">
    <name type="scientific">Pleurotus eryngii</name>
    <name type="common">Boletus of the steppes</name>
    <dbReference type="NCBI Taxonomy" id="5323"/>
    <lineage>
        <taxon>Eukaryota</taxon>
        <taxon>Fungi</taxon>
        <taxon>Dikarya</taxon>
        <taxon>Basidiomycota</taxon>
        <taxon>Agaricomycotina</taxon>
        <taxon>Agaricomycetes</taxon>
        <taxon>Agaricomycetidae</taxon>
        <taxon>Agaricales</taxon>
        <taxon>Pleurotineae</taxon>
        <taxon>Pleurotaceae</taxon>
        <taxon>Pleurotus</taxon>
    </lineage>
</organism>